<dbReference type="Pfam" id="PF01381">
    <property type="entry name" value="HTH_3"/>
    <property type="match status" value="1"/>
</dbReference>
<dbReference type="EMBL" id="JABSWW010000002">
    <property type="protein sequence ID" value="NRT92353.1"/>
    <property type="molecule type" value="Genomic_DNA"/>
</dbReference>
<reference evidence="2" key="1">
    <citation type="submission" date="2020-05" db="EMBL/GenBank/DDBJ databases">
        <authorList>
            <person name="Brown S."/>
            <person name="Huntemann M."/>
            <person name="Clum A."/>
            <person name="Spunde A."/>
            <person name="Palaniappan K."/>
            <person name="Ritter S."/>
            <person name="Mikhailova N."/>
            <person name="Chen I.-M."/>
            <person name="Stamatis D."/>
            <person name="Reddy T."/>
            <person name="O'Malley R."/>
            <person name="Daum C."/>
            <person name="Shapiro N."/>
            <person name="Ivanova N."/>
            <person name="Kyrpides N."/>
            <person name="Woyke T."/>
        </authorList>
    </citation>
    <scope>NUCLEOTIDE SEQUENCE</scope>
    <source>
        <strain evidence="2">DJ080</strain>
    </source>
</reference>
<dbReference type="GO" id="GO:0003677">
    <property type="term" value="F:DNA binding"/>
    <property type="evidence" value="ECO:0007669"/>
    <property type="project" value="InterPro"/>
</dbReference>
<dbReference type="Gene3D" id="1.10.260.40">
    <property type="entry name" value="lambda repressor-like DNA-binding domains"/>
    <property type="match status" value="1"/>
</dbReference>
<dbReference type="PROSITE" id="PS50943">
    <property type="entry name" value="HTH_CROC1"/>
    <property type="match status" value="1"/>
</dbReference>
<proteinExistence type="predicted"/>
<dbReference type="AlphaFoldDB" id="A0AAX0BAW5"/>
<organism evidence="2 3">
    <name type="scientific">Clostridium beijerinckii</name>
    <name type="common">Clostridium MP</name>
    <dbReference type="NCBI Taxonomy" id="1520"/>
    <lineage>
        <taxon>Bacteria</taxon>
        <taxon>Bacillati</taxon>
        <taxon>Bacillota</taxon>
        <taxon>Clostridia</taxon>
        <taxon>Eubacteriales</taxon>
        <taxon>Clostridiaceae</taxon>
        <taxon>Clostridium</taxon>
    </lineage>
</organism>
<comment type="caution">
    <text evidence="2">The sequence shown here is derived from an EMBL/GenBank/DDBJ whole genome shotgun (WGS) entry which is preliminary data.</text>
</comment>
<feature type="domain" description="HTH cro/C1-type" evidence="1">
    <location>
        <begin position="16"/>
        <end position="58"/>
    </location>
</feature>
<sequence length="170" mass="20412">MIGLEYILNLYNMQHQELAEKLGIRKQNINLWIKRKQNLSKKHLPKLEEIFKIPQEYFEKELTDVDKLIIQKEKLKNELGDNANMLYQIKADWFGEYNNKPSFYEVPLYEEPIREKKIKINKAKIMEELNNSKHISSEGLELIRDVIFYLNNGNEDEKEIKAIKRILFNK</sequence>
<name>A0AAX0BAW5_CLOBE</name>
<dbReference type="InterPro" id="IPR010982">
    <property type="entry name" value="Lambda_DNA-bd_dom_sf"/>
</dbReference>
<evidence type="ECO:0000259" key="1">
    <source>
        <dbReference type="PROSITE" id="PS50943"/>
    </source>
</evidence>
<dbReference type="CDD" id="cd00093">
    <property type="entry name" value="HTH_XRE"/>
    <property type="match status" value="1"/>
</dbReference>
<evidence type="ECO:0000313" key="2">
    <source>
        <dbReference type="EMBL" id="NRT92353.1"/>
    </source>
</evidence>
<dbReference type="RefSeq" id="WP_173712499.1">
    <property type="nucleotide sequence ID" value="NZ_JABSWW010000002.1"/>
</dbReference>
<evidence type="ECO:0000313" key="3">
    <source>
        <dbReference type="Proteomes" id="UP001193748"/>
    </source>
</evidence>
<reference evidence="2" key="2">
    <citation type="journal article" date="2022" name="Nat. Biotechnol.">
        <title>Carbon-negative production of acetone and isopropanol by gas fermentation at industrial pilot scale.</title>
        <authorList>
            <person name="Liew F.E."/>
            <person name="Nogle R."/>
            <person name="Abdalla T."/>
            <person name="Rasor B.J."/>
            <person name="Canter C."/>
            <person name="Jensen R.O."/>
            <person name="Wang L."/>
            <person name="Strutz J."/>
            <person name="Chirania P."/>
            <person name="De Tissera S."/>
            <person name="Mueller A.P."/>
            <person name="Ruan Z."/>
            <person name="Gao A."/>
            <person name="Tran L."/>
            <person name="Engle N.L."/>
            <person name="Bromley J.C."/>
            <person name="Daniell J."/>
            <person name="Conrado R."/>
            <person name="Tschaplinski T.J."/>
            <person name="Giannone R.J."/>
            <person name="Hettich R.L."/>
            <person name="Karim A.S."/>
            <person name="Simpson S.D."/>
            <person name="Brown S.D."/>
            <person name="Leang C."/>
            <person name="Jewett M.C."/>
            <person name="Kopke M."/>
        </authorList>
    </citation>
    <scope>NUCLEOTIDE SEQUENCE</scope>
    <source>
        <strain evidence="2">DJ080</strain>
    </source>
</reference>
<accession>A0AAX0BAW5</accession>
<gene>
    <name evidence="2" type="ORF">B0H41_006174</name>
</gene>
<dbReference type="InterPro" id="IPR001387">
    <property type="entry name" value="Cro/C1-type_HTH"/>
</dbReference>
<protein>
    <submittedName>
        <fullName evidence="2">Transcriptional regulator with XRE-family HTH domain</fullName>
    </submittedName>
</protein>
<dbReference type="SUPFAM" id="SSF47413">
    <property type="entry name" value="lambda repressor-like DNA-binding domains"/>
    <property type="match status" value="1"/>
</dbReference>
<dbReference type="Proteomes" id="UP001193748">
    <property type="component" value="Unassembled WGS sequence"/>
</dbReference>